<organism evidence="1 2">
    <name type="scientific">Celeribacter halophilus</name>
    <dbReference type="NCBI Taxonomy" id="576117"/>
    <lineage>
        <taxon>Bacteria</taxon>
        <taxon>Pseudomonadati</taxon>
        <taxon>Pseudomonadota</taxon>
        <taxon>Alphaproteobacteria</taxon>
        <taxon>Rhodobacterales</taxon>
        <taxon>Roseobacteraceae</taxon>
        <taxon>Celeribacter</taxon>
    </lineage>
</organism>
<evidence type="ECO:0000313" key="1">
    <source>
        <dbReference type="EMBL" id="MDO6458815.1"/>
    </source>
</evidence>
<sequence>MLRIEDEKNSLQQIVDSGQIQNANDLQIWIWRRGWDIRITDSLSERRHRILNVYPGVAKKFQIEAPFNVDSYEFRKPGIWIYALLARSHIRQACYIGQSSSVMRRMSEHAKRSRPGRGSDAFFRWSEQNNAEVNVLLLELSRTEGTKGDTARRATILEGSWLKAAVDSAFEVPDIEKWGRLPNLADQTRSFQSQKIWKKAKQFSEVIEHSPPLKFFWLGRL</sequence>
<protein>
    <recommendedName>
        <fullName evidence="3">GIY-YIG domain-containing protein</fullName>
    </recommendedName>
</protein>
<dbReference type="RefSeq" id="WP_303495107.1">
    <property type="nucleotide sequence ID" value="NZ_JAUOPJ010000020.1"/>
</dbReference>
<reference evidence="1" key="1">
    <citation type="submission" date="2023-07" db="EMBL/GenBank/DDBJ databases">
        <title>Genome content predicts the carbon catabolic preferences of heterotrophic bacteria.</title>
        <authorList>
            <person name="Gralka M."/>
        </authorList>
    </citation>
    <scope>NUCLEOTIDE SEQUENCE</scope>
    <source>
        <strain evidence="1">I2M02</strain>
    </source>
</reference>
<gene>
    <name evidence="1" type="ORF">Q4494_17165</name>
</gene>
<comment type="caution">
    <text evidence="1">The sequence shown here is derived from an EMBL/GenBank/DDBJ whole genome shotgun (WGS) entry which is preliminary data.</text>
</comment>
<dbReference type="EMBL" id="JAUOPJ010000020">
    <property type="protein sequence ID" value="MDO6458815.1"/>
    <property type="molecule type" value="Genomic_DNA"/>
</dbReference>
<accession>A0AAW7XXW7</accession>
<proteinExistence type="predicted"/>
<evidence type="ECO:0008006" key="3">
    <source>
        <dbReference type="Google" id="ProtNLM"/>
    </source>
</evidence>
<evidence type="ECO:0000313" key="2">
    <source>
        <dbReference type="Proteomes" id="UP001169823"/>
    </source>
</evidence>
<name>A0AAW7XXW7_9RHOB</name>
<dbReference type="AlphaFoldDB" id="A0AAW7XXW7"/>
<dbReference type="Proteomes" id="UP001169823">
    <property type="component" value="Unassembled WGS sequence"/>
</dbReference>